<protein>
    <submittedName>
        <fullName evidence="1">Acyl-CoA reductase</fullName>
    </submittedName>
</protein>
<reference evidence="1" key="1">
    <citation type="submission" date="2021-01" db="EMBL/GenBank/DDBJ databases">
        <authorList>
            <person name="Shang Y."/>
        </authorList>
    </citation>
    <scope>NUCLEOTIDE SEQUENCE</scope>
</reference>
<dbReference type="Proteomes" id="UP000662760">
    <property type="component" value="Segment"/>
</dbReference>
<proteinExistence type="predicted"/>
<dbReference type="GeneID" id="65133697"/>
<organism evidence="1 2">
    <name type="scientific">Salmonella phage vB_SalP_TR2</name>
    <dbReference type="NCBI Taxonomy" id="2812854"/>
    <lineage>
        <taxon>Viruses</taxon>
        <taxon>Duplodnaviria</taxon>
        <taxon>Heunggongvirae</taxon>
        <taxon>Uroviricota</taxon>
        <taxon>Caudoviricetes</taxon>
        <taxon>Schitoviridae</taxon>
        <taxon>Triduovirus</taxon>
        <taxon>Triduovirus Tr2</taxon>
    </lineage>
</organism>
<keyword evidence="2" id="KW-1185">Reference proteome</keyword>
<dbReference type="RefSeq" id="YP_010115093.1">
    <property type="nucleotide sequence ID" value="NC_055921.1"/>
</dbReference>
<accession>A0A898K8M7</accession>
<sequence>MAQITWRNVDAPDLTGVARLQQSGAQSLRDALAGALGIITQNQALSNQNFNVARERNTADLQNQLLGFTDPQALQDNAAQFSPDALRQQFGAAYDQGAINQTLATRPGQLRADLSSQIQLENQQKEQASQPYENQFYSLLASNPAQAEQFLRANEANFADSRQLYGDLTNRRQQLEQAALQRAQLAESRAARQEARADRMDARTQRQNLNNYAKELNEWVLKNPDKPIGTKAAELQTKYDVNPVTGNQVTGAVQQNIQALGAPTPEQAVKINSAKAQLLTSVDQFKQDATAEVNAAFAGAGISTNLIDASQDKKTTQDDVIDKWGKRLGDTGNAASYYDEAKRVLGDVSPAVIDKVLQDSYDNNYFFDGGSMNKVFSTKSSVKANAEKVKKALGDTSTRQAFQDALRTVDSQATTLLNQGNAPIVNYARQLPAFNTGANPVAPSLAPIIPDYAGSRRALREQLQSVLGDPNINRETVRK</sequence>
<evidence type="ECO:0000313" key="1">
    <source>
        <dbReference type="EMBL" id="QSJ04059.1"/>
    </source>
</evidence>
<dbReference type="EMBL" id="MW544066">
    <property type="protein sequence ID" value="QSJ04059.1"/>
    <property type="molecule type" value="Genomic_DNA"/>
</dbReference>
<name>A0A898K8M7_9CAUD</name>
<dbReference type="KEGG" id="vg:65133697"/>
<evidence type="ECO:0000313" key="2">
    <source>
        <dbReference type="Proteomes" id="UP000662760"/>
    </source>
</evidence>